<dbReference type="PANTHER" id="PTHR36766:SF70">
    <property type="entry name" value="DISEASE RESISTANCE PROTEIN RGA4"/>
    <property type="match status" value="1"/>
</dbReference>
<dbReference type="OMA" id="NTISMEC"/>
<dbReference type="FunFam" id="3.40.50.300:FF:001091">
    <property type="entry name" value="Probable disease resistance protein At1g61300"/>
    <property type="match status" value="1"/>
</dbReference>
<evidence type="ECO:0000256" key="4">
    <source>
        <dbReference type="ARBA" id="ARBA00022741"/>
    </source>
</evidence>
<evidence type="ECO:0000256" key="6">
    <source>
        <dbReference type="ARBA" id="ARBA00022840"/>
    </source>
</evidence>
<evidence type="ECO:0000259" key="8">
    <source>
        <dbReference type="Pfam" id="PF18052"/>
    </source>
</evidence>
<dbReference type="Pfam" id="PF00931">
    <property type="entry name" value="NB-ARC"/>
    <property type="match status" value="1"/>
</dbReference>
<dbReference type="PRINTS" id="PR00364">
    <property type="entry name" value="DISEASERSIST"/>
</dbReference>
<keyword evidence="6" id="KW-0067">ATP-binding</keyword>
<dbReference type="SUPFAM" id="SSF52058">
    <property type="entry name" value="L domain-like"/>
    <property type="match status" value="1"/>
</dbReference>
<dbReference type="Gramene" id="OPUNC06G21880.1">
    <property type="protein sequence ID" value="OPUNC06G21880.1"/>
    <property type="gene ID" value="OPUNC06G21880"/>
</dbReference>
<evidence type="ECO:0000256" key="5">
    <source>
        <dbReference type="ARBA" id="ARBA00022821"/>
    </source>
</evidence>
<reference evidence="11" key="2">
    <citation type="submission" date="2018-05" db="EMBL/GenBank/DDBJ databases">
        <title>OpunRS2 (Oryza punctata Reference Sequence Version 2).</title>
        <authorList>
            <person name="Zhang J."/>
            <person name="Kudrna D."/>
            <person name="Lee S."/>
            <person name="Talag J."/>
            <person name="Welchert J."/>
            <person name="Wing R.A."/>
        </authorList>
    </citation>
    <scope>NUCLEOTIDE SEQUENCE [LARGE SCALE GENOMIC DNA]</scope>
</reference>
<dbReference type="InterPro" id="IPR002182">
    <property type="entry name" value="NB-ARC"/>
</dbReference>
<dbReference type="Proteomes" id="UP000026962">
    <property type="component" value="Chromosome 6"/>
</dbReference>
<dbReference type="HOGENOM" id="CLU_000837_8_8_1"/>
<dbReference type="EnsemblPlants" id="OPUNC06G21880.1">
    <property type="protein sequence ID" value="OPUNC06G21880.1"/>
    <property type="gene ID" value="OPUNC06G21880"/>
</dbReference>
<organism evidence="11">
    <name type="scientific">Oryza punctata</name>
    <name type="common">Red rice</name>
    <dbReference type="NCBI Taxonomy" id="4537"/>
    <lineage>
        <taxon>Eukaryota</taxon>
        <taxon>Viridiplantae</taxon>
        <taxon>Streptophyta</taxon>
        <taxon>Embryophyta</taxon>
        <taxon>Tracheophyta</taxon>
        <taxon>Spermatophyta</taxon>
        <taxon>Magnoliopsida</taxon>
        <taxon>Liliopsida</taxon>
        <taxon>Poales</taxon>
        <taxon>Poaceae</taxon>
        <taxon>BOP clade</taxon>
        <taxon>Oryzoideae</taxon>
        <taxon>Oryzeae</taxon>
        <taxon>Oryzinae</taxon>
        <taxon>Oryza</taxon>
    </lineage>
</organism>
<dbReference type="GO" id="GO:0006952">
    <property type="term" value="P:defense response"/>
    <property type="evidence" value="ECO:0007669"/>
    <property type="project" value="UniProtKB-KW"/>
</dbReference>
<sequence length="1327" mass="148724">MDIATAAGVVGGLVQVVFDKYYGCKLEQWATRAGLQEAYLNLKGELDMARAVLEVLGRRGTLHSKSLGVLVVDLKDTAYDAEDALDDMDYFRLRELVEGPGSAKKLSGGSSPPSSTSALRFALCQSGEIVASAFKNAKQVATAKRVARHKANHSPCFNRDAMANRVASITNRLKNACSRVERVINVQSMVAIKDHPRPDEVNWRKTSSLMTETKILGRDAARDHVIQLLLAPHGESKYTNFSVLPIVGIGGVGKTTLTQLVYNNEQVLEAFDLQAWACVSEHLNVERVTLDIWASVQKNVPSSQNLDVLHKSLKEELEAKKFLIVLDDVWVTSGWDELCAPFAWGKAGSRVIVTTRDHSIARMLGSIPQFTLDGLESEDFWRFFKQNAFGGINPSDDDKLVSIGRSIATKLHGIPLAAKTIGRLLNKNMNEEHWFNILQSNLLEVENKQSPEGIMPALLLSYHHLSSNAQRCFAFCSVFPRDYQFSDQELIHAWVALGFTLETREGKSPEQSARQYLDELLSVSFFQSSDSNHFTMHGLLRELAVFVSEGECGEINLSETSHFPARKRHLLVSGHMLDLFMSASQTGRRPSPFSHLEKSSLRTLIFTISSCTSFILCTPAAIFSNIRMLCLPSTSMMEQLDAIGSLIHLRYLDLQRSDVATLPDSICKLYQLQVLNIVGCSKLVQLPQCFSDLISLRHLVEDQGRNFMSKVSYIGKQSCLQNLDQFDVQRNDGFGIEQLSDLNDLKGSLRVCCLENVNDKEEAIKARLSSKKYITRLLLSWSEDLAAQSQSVSEEILGALRPHQNLRCLHVIRYNGDNLPKWLTGHLHLNSLESLYLEDCVELTMLPSLAHLPHLRKLHIINFGALREIGSDFYGTGQLMGFPSLEELLIEKMPQLQDWNEVEHFGIFPNLTTLTIRNCPELYKVPSFLGPMGNNQWFLRLTAILIYCCPKLISLSPLPVPQLPQLAHTKFVGQNFAISLGHDHLLIKERGGGNESSLNVEIFLELDSLSHISYFSIQSRHLLIRPWKQGQPSQMDLDNGTESQKTFTGNLVISGSGITDELLSAILVNHTCPSTLSIRDCRQISSLDLSPLGSLESLVLSNCISLNLLSGLQAFSNLRMLEVSEVPHFHEAWNLLWESVKTGQEKNTISMECLIIDSMSLLTFKFCWMLSHLKKLVINEDFTPSSFSQEQEQALLQLVSLQELGFIDCGLYVLPNILHKMPTLKHLEITSCPLIESFPKNGLPISIEKLTVMGCKLYEKCNEHGSEWYKISHIRNIILEKRWIVDRGMASRSISYIVDSFKSITNTTIIVEFHEHNYCCSLATSAQ</sequence>
<evidence type="ECO:0000313" key="11">
    <source>
        <dbReference type="EnsemblPlants" id="OPUNC06G21880.1"/>
    </source>
</evidence>
<evidence type="ECO:0000256" key="3">
    <source>
        <dbReference type="ARBA" id="ARBA00022737"/>
    </source>
</evidence>
<dbReference type="Gene3D" id="3.80.10.10">
    <property type="entry name" value="Ribonuclease Inhibitor"/>
    <property type="match status" value="3"/>
</dbReference>
<dbReference type="InterPro" id="IPR058922">
    <property type="entry name" value="WHD_DRP"/>
</dbReference>
<dbReference type="SUPFAM" id="SSF52047">
    <property type="entry name" value="RNI-like"/>
    <property type="match status" value="1"/>
</dbReference>
<dbReference type="Pfam" id="PF23559">
    <property type="entry name" value="WHD_DRP"/>
    <property type="match status" value="1"/>
</dbReference>
<reference evidence="11" key="1">
    <citation type="submission" date="2015-04" db="UniProtKB">
        <authorList>
            <consortium name="EnsemblPlants"/>
        </authorList>
    </citation>
    <scope>IDENTIFICATION</scope>
</reference>
<keyword evidence="2" id="KW-0433">Leucine-rich repeat</keyword>
<dbReference type="InterPro" id="IPR041118">
    <property type="entry name" value="Rx_N"/>
</dbReference>
<dbReference type="InterPro" id="IPR056789">
    <property type="entry name" value="LRR_R13L1-DRL21"/>
</dbReference>
<keyword evidence="12" id="KW-1185">Reference proteome</keyword>
<dbReference type="GO" id="GO:0043531">
    <property type="term" value="F:ADP binding"/>
    <property type="evidence" value="ECO:0007669"/>
    <property type="project" value="InterPro"/>
</dbReference>
<evidence type="ECO:0000313" key="12">
    <source>
        <dbReference type="Proteomes" id="UP000026962"/>
    </source>
</evidence>
<dbReference type="SUPFAM" id="SSF52540">
    <property type="entry name" value="P-loop containing nucleoside triphosphate hydrolases"/>
    <property type="match status" value="1"/>
</dbReference>
<dbReference type="Gene3D" id="3.40.50.300">
    <property type="entry name" value="P-loop containing nucleotide triphosphate hydrolases"/>
    <property type="match status" value="1"/>
</dbReference>
<evidence type="ECO:0000259" key="9">
    <source>
        <dbReference type="Pfam" id="PF23559"/>
    </source>
</evidence>
<dbReference type="Pfam" id="PF25019">
    <property type="entry name" value="LRR_R13L1-DRL21"/>
    <property type="match status" value="1"/>
</dbReference>
<keyword evidence="3" id="KW-0677">Repeat</keyword>
<dbReference type="GO" id="GO:0051707">
    <property type="term" value="P:response to other organism"/>
    <property type="evidence" value="ECO:0007669"/>
    <property type="project" value="UniProtKB-ARBA"/>
</dbReference>
<evidence type="ECO:0000259" key="7">
    <source>
        <dbReference type="Pfam" id="PF00931"/>
    </source>
</evidence>
<dbReference type="GO" id="GO:0005524">
    <property type="term" value="F:ATP binding"/>
    <property type="evidence" value="ECO:0007669"/>
    <property type="project" value="UniProtKB-KW"/>
</dbReference>
<dbReference type="PANTHER" id="PTHR36766">
    <property type="entry name" value="PLANT BROAD-SPECTRUM MILDEW RESISTANCE PROTEIN RPW8"/>
    <property type="match status" value="1"/>
</dbReference>
<dbReference type="STRING" id="4537.A0A0E0LEG6"/>
<feature type="domain" description="Disease resistance N-terminal" evidence="8">
    <location>
        <begin position="26"/>
        <end position="95"/>
    </location>
</feature>
<proteinExistence type="inferred from homology"/>
<evidence type="ECO:0008006" key="13">
    <source>
        <dbReference type="Google" id="ProtNLM"/>
    </source>
</evidence>
<dbReference type="Pfam" id="PF18052">
    <property type="entry name" value="Rx_N"/>
    <property type="match status" value="1"/>
</dbReference>
<dbReference type="Gene3D" id="1.10.10.10">
    <property type="entry name" value="Winged helix-like DNA-binding domain superfamily/Winged helix DNA-binding domain"/>
    <property type="match status" value="1"/>
</dbReference>
<dbReference type="eggNOG" id="KOG4658">
    <property type="taxonomic scope" value="Eukaryota"/>
</dbReference>
<feature type="domain" description="R13L1/DRL21-like LRR repeat region" evidence="10">
    <location>
        <begin position="736"/>
        <end position="862"/>
    </location>
</feature>
<accession>A0A0E0LEG6</accession>
<feature type="domain" description="NB-ARC" evidence="7">
    <location>
        <begin position="239"/>
        <end position="389"/>
    </location>
</feature>
<dbReference type="InterPro" id="IPR027417">
    <property type="entry name" value="P-loop_NTPase"/>
</dbReference>
<name>A0A0E0LEG6_ORYPU</name>
<comment type="similarity">
    <text evidence="1">Belongs to the disease resistance NB-LRR family.</text>
</comment>
<evidence type="ECO:0000256" key="2">
    <source>
        <dbReference type="ARBA" id="ARBA00022614"/>
    </source>
</evidence>
<keyword evidence="4" id="KW-0547">Nucleotide-binding</keyword>
<dbReference type="InterPro" id="IPR032675">
    <property type="entry name" value="LRR_dom_sf"/>
</dbReference>
<dbReference type="Gene3D" id="1.20.5.4130">
    <property type="match status" value="1"/>
</dbReference>
<feature type="domain" description="Disease resistance protein winged helix" evidence="9">
    <location>
        <begin position="478"/>
        <end position="544"/>
    </location>
</feature>
<keyword evidence="5" id="KW-0611">Plant defense</keyword>
<protein>
    <recommendedName>
        <fullName evidence="13">NB-ARC domain-containing protein</fullName>
    </recommendedName>
</protein>
<dbReference type="InterPro" id="IPR036388">
    <property type="entry name" value="WH-like_DNA-bd_sf"/>
</dbReference>
<evidence type="ECO:0000259" key="10">
    <source>
        <dbReference type="Pfam" id="PF25019"/>
    </source>
</evidence>
<evidence type="ECO:0000256" key="1">
    <source>
        <dbReference type="ARBA" id="ARBA00008894"/>
    </source>
</evidence>